<dbReference type="OrthoDB" id="9808622at2"/>
<evidence type="ECO:0000313" key="4">
    <source>
        <dbReference type="Proteomes" id="UP000236454"/>
    </source>
</evidence>
<keyword evidence="1" id="KW-1133">Transmembrane helix</keyword>
<dbReference type="AlphaFoldDB" id="A0A1I6XYP5"/>
<gene>
    <name evidence="3" type="ORF">SAMN05216474_0528</name>
</gene>
<dbReference type="STRING" id="477690.SAMN05216474_0528"/>
<feature type="transmembrane region" description="Helical" evidence="1">
    <location>
        <begin position="20"/>
        <end position="40"/>
    </location>
</feature>
<dbReference type="SUPFAM" id="SSF48452">
    <property type="entry name" value="TPR-like"/>
    <property type="match status" value="1"/>
</dbReference>
<accession>A0A1I6XYP5</accession>
<evidence type="ECO:0000313" key="3">
    <source>
        <dbReference type="EMBL" id="SFT43152.1"/>
    </source>
</evidence>
<dbReference type="InterPro" id="IPR018704">
    <property type="entry name" value="SecYEG/CpoB_TPR"/>
</dbReference>
<feature type="domain" description="Ancillary SecYEG translocon subunit/Cell division coordinator CpoB TPR" evidence="2">
    <location>
        <begin position="63"/>
        <end position="157"/>
    </location>
</feature>
<sequence>MDENLNTEELIDQLKGNKVLKGFTIAVGVIVVIVLGIFGYNKLIVEPGEAEASDYNSTAISLLQKDSVNLAIAEFENQVADYDGYNQGEMAQFQLASLYFDKGDYQRALEEVEGVELNDEFIATLAKGLEGDCNVELGNLEDGIAAYVTAAERRKNELTTPHFLFKAGKVCEELKDFEKATEIYQTIIDEYPAFASQNTVEKYKARASNSTAK</sequence>
<proteinExistence type="predicted"/>
<dbReference type="InterPro" id="IPR019734">
    <property type="entry name" value="TPR_rpt"/>
</dbReference>
<reference evidence="3 4" key="1">
    <citation type="submission" date="2016-10" db="EMBL/GenBank/DDBJ databases">
        <authorList>
            <person name="de Groot N.N."/>
        </authorList>
    </citation>
    <scope>NUCLEOTIDE SEQUENCE [LARGE SCALE GENOMIC DNA]</scope>
    <source>
        <strain evidence="3 4">CGMCC 1.7005</strain>
    </source>
</reference>
<name>A0A1I6XYP5_9FLAO</name>
<dbReference type="Pfam" id="PF13174">
    <property type="entry name" value="TPR_6"/>
    <property type="match status" value="1"/>
</dbReference>
<organism evidence="3 4">
    <name type="scientific">Lishizhenia tianjinensis</name>
    <dbReference type="NCBI Taxonomy" id="477690"/>
    <lineage>
        <taxon>Bacteria</taxon>
        <taxon>Pseudomonadati</taxon>
        <taxon>Bacteroidota</taxon>
        <taxon>Flavobacteriia</taxon>
        <taxon>Flavobacteriales</taxon>
        <taxon>Crocinitomicaceae</taxon>
        <taxon>Lishizhenia</taxon>
    </lineage>
</organism>
<dbReference type="InterPro" id="IPR011990">
    <property type="entry name" value="TPR-like_helical_dom_sf"/>
</dbReference>
<keyword evidence="1" id="KW-0812">Transmembrane</keyword>
<protein>
    <submittedName>
        <fullName evidence="3">Tetratricopeptide repeat-containing protein</fullName>
    </submittedName>
</protein>
<dbReference type="EMBL" id="FPAS01000001">
    <property type="protein sequence ID" value="SFT43152.1"/>
    <property type="molecule type" value="Genomic_DNA"/>
</dbReference>
<evidence type="ECO:0000259" key="2">
    <source>
        <dbReference type="Pfam" id="PF09976"/>
    </source>
</evidence>
<dbReference type="RefSeq" id="WP_090246018.1">
    <property type="nucleotide sequence ID" value="NZ_FPAS01000001.1"/>
</dbReference>
<keyword evidence="1" id="KW-0472">Membrane</keyword>
<keyword evidence="4" id="KW-1185">Reference proteome</keyword>
<evidence type="ECO:0000256" key="1">
    <source>
        <dbReference type="SAM" id="Phobius"/>
    </source>
</evidence>
<dbReference type="Pfam" id="PF09976">
    <property type="entry name" value="TPR_21"/>
    <property type="match status" value="1"/>
</dbReference>
<dbReference type="Proteomes" id="UP000236454">
    <property type="component" value="Unassembled WGS sequence"/>
</dbReference>
<dbReference type="Gene3D" id="1.25.40.10">
    <property type="entry name" value="Tetratricopeptide repeat domain"/>
    <property type="match status" value="2"/>
</dbReference>